<proteinExistence type="predicted"/>
<evidence type="ECO:0000313" key="2">
    <source>
        <dbReference type="Proteomes" id="UP001161757"/>
    </source>
</evidence>
<evidence type="ECO:0000313" key="1">
    <source>
        <dbReference type="EMBL" id="KAJ8993618.1"/>
    </source>
</evidence>
<dbReference type="EMBL" id="JAJGCB010000003">
    <property type="protein sequence ID" value="KAJ8993618.1"/>
    <property type="molecule type" value="Genomic_DNA"/>
</dbReference>
<dbReference type="Proteomes" id="UP001161757">
    <property type="component" value="Unassembled WGS sequence"/>
</dbReference>
<protein>
    <recommendedName>
        <fullName evidence="3">HIRAN domain-containing protein</fullName>
    </recommendedName>
</protein>
<evidence type="ECO:0008006" key="3">
    <source>
        <dbReference type="Google" id="ProtNLM"/>
    </source>
</evidence>
<dbReference type="AlphaFoldDB" id="A0AAN6EYH1"/>
<name>A0AAN6EYH1_EXODE</name>
<sequence length="122" mass="13947">MVGFAGVVIVFDHEQPRSTRRIAWEGKLWTWDSFFALVRVKGDAPLRDTVVVRVLVKSSVLGFVPKSIDRSTGRLIAREESRRGEYVGRYSTIESRIRIRIVPQWYTAQRTPSSRASRGPTL</sequence>
<gene>
    <name evidence="1" type="ORF">HRR80_002127</name>
</gene>
<organism evidence="1 2">
    <name type="scientific">Exophiala dermatitidis</name>
    <name type="common">Black yeast-like fungus</name>
    <name type="synonym">Wangiella dermatitidis</name>
    <dbReference type="NCBI Taxonomy" id="5970"/>
    <lineage>
        <taxon>Eukaryota</taxon>
        <taxon>Fungi</taxon>
        <taxon>Dikarya</taxon>
        <taxon>Ascomycota</taxon>
        <taxon>Pezizomycotina</taxon>
        <taxon>Eurotiomycetes</taxon>
        <taxon>Chaetothyriomycetidae</taxon>
        <taxon>Chaetothyriales</taxon>
        <taxon>Herpotrichiellaceae</taxon>
        <taxon>Exophiala</taxon>
    </lineage>
</organism>
<reference evidence="1" key="1">
    <citation type="submission" date="2023-01" db="EMBL/GenBank/DDBJ databases">
        <title>Exophiala dermititidis isolated from Cystic Fibrosis Patient.</title>
        <authorList>
            <person name="Kurbessoian T."/>
            <person name="Crocker A."/>
            <person name="Murante D."/>
            <person name="Hogan D.A."/>
            <person name="Stajich J.E."/>
        </authorList>
    </citation>
    <scope>NUCLEOTIDE SEQUENCE</scope>
    <source>
        <strain evidence="1">Ex8</strain>
    </source>
</reference>
<comment type="caution">
    <text evidence="1">The sequence shown here is derived from an EMBL/GenBank/DDBJ whole genome shotgun (WGS) entry which is preliminary data.</text>
</comment>
<accession>A0AAN6EYH1</accession>